<dbReference type="VEuPathDB" id="FungiDB:NCU08238"/>
<evidence type="ECO:0000313" key="2">
    <source>
        <dbReference type="EMBL" id="EAA30092.1"/>
    </source>
</evidence>
<feature type="compositionally biased region" description="Polar residues" evidence="1">
    <location>
        <begin position="86"/>
        <end position="97"/>
    </location>
</feature>
<reference evidence="2 3" key="1">
    <citation type="journal article" date="2003" name="Nature">
        <title>The genome sequence of the filamentous fungus Neurospora crassa.</title>
        <authorList>
            <person name="Galagan J.E."/>
            <person name="Calvo S.E."/>
            <person name="Borkovich K.A."/>
            <person name="Selker E.U."/>
            <person name="Read N.D."/>
            <person name="Jaffe D."/>
            <person name="FitzHugh W."/>
            <person name="Ma L.J."/>
            <person name="Smirnov S."/>
            <person name="Purcell S."/>
            <person name="Rehman B."/>
            <person name="Elkins T."/>
            <person name="Engels R."/>
            <person name="Wang S."/>
            <person name="Nielsen C.B."/>
            <person name="Butler J."/>
            <person name="Endrizzi M."/>
            <person name="Qui D."/>
            <person name="Ianakiev P."/>
            <person name="Bell-Pedersen D."/>
            <person name="Nelson M.A."/>
            <person name="Werner-Washburne M."/>
            <person name="Selitrennikoff C.P."/>
            <person name="Kinsey J.A."/>
            <person name="Braun E.L."/>
            <person name="Zelter A."/>
            <person name="Schulte U."/>
            <person name="Kothe G.O."/>
            <person name="Jedd G."/>
            <person name="Mewes W."/>
            <person name="Staben C."/>
            <person name="Marcotte E."/>
            <person name="Greenberg D."/>
            <person name="Roy A."/>
            <person name="Foley K."/>
            <person name="Naylor J."/>
            <person name="Stange-Thomann N."/>
            <person name="Barrett R."/>
            <person name="Gnerre S."/>
            <person name="Kamal M."/>
            <person name="Kamvysselis M."/>
            <person name="Mauceli E."/>
            <person name="Bielke C."/>
            <person name="Rudd S."/>
            <person name="Frishman D."/>
            <person name="Krystofova S."/>
            <person name="Rasmussen C."/>
            <person name="Metzenberg R.L."/>
            <person name="Perkins D.D."/>
            <person name="Kroken S."/>
            <person name="Cogoni C."/>
            <person name="Macino G."/>
            <person name="Catcheside D."/>
            <person name="Li W."/>
            <person name="Pratt R.J."/>
            <person name="Osmani S.A."/>
            <person name="DeSouza C.P."/>
            <person name="Glass L."/>
            <person name="Orbach M.J."/>
            <person name="Berglund J.A."/>
            <person name="Voelker R."/>
            <person name="Yarden O."/>
            <person name="Plamann M."/>
            <person name="Seiler S."/>
            <person name="Dunlap J."/>
            <person name="Radford A."/>
            <person name="Aramayo R."/>
            <person name="Natvig D.O."/>
            <person name="Alex L.A."/>
            <person name="Mannhaupt G."/>
            <person name="Ebbole D.J."/>
            <person name="Freitag M."/>
            <person name="Paulsen I."/>
            <person name="Sachs M.S."/>
            <person name="Lander E.S."/>
            <person name="Nusbaum C."/>
            <person name="Birren B."/>
        </authorList>
    </citation>
    <scope>NUCLEOTIDE SEQUENCE [LARGE SCALE GENOMIC DNA]</scope>
    <source>
        <strain evidence="3">ATCC 24698 / 74-OR23-1A / CBS 708.71 / DSM 1257 / FGSC 987</strain>
    </source>
</reference>
<feature type="region of interest" description="Disordered" evidence="1">
    <location>
        <begin position="65"/>
        <end position="98"/>
    </location>
</feature>
<dbReference type="RefSeq" id="XP_959328.1">
    <property type="nucleotide sequence ID" value="XM_954235.1"/>
</dbReference>
<accession>Q7S3K5</accession>
<dbReference type="HOGENOM" id="CLU_545244_0_0_1"/>
<feature type="compositionally biased region" description="Acidic residues" evidence="1">
    <location>
        <begin position="327"/>
        <end position="372"/>
    </location>
</feature>
<organism evidence="2 3">
    <name type="scientific">Neurospora crassa (strain ATCC 24698 / 74-OR23-1A / CBS 708.71 / DSM 1257 / FGSC 987)</name>
    <dbReference type="NCBI Taxonomy" id="367110"/>
    <lineage>
        <taxon>Eukaryota</taxon>
        <taxon>Fungi</taxon>
        <taxon>Dikarya</taxon>
        <taxon>Ascomycota</taxon>
        <taxon>Pezizomycotina</taxon>
        <taxon>Sordariomycetes</taxon>
        <taxon>Sordariomycetidae</taxon>
        <taxon>Sordariales</taxon>
        <taxon>Sordariaceae</taxon>
        <taxon>Neurospora</taxon>
    </lineage>
</organism>
<proteinExistence type="predicted"/>
<dbReference type="GeneID" id="3875491"/>
<feature type="compositionally biased region" description="Polar residues" evidence="1">
    <location>
        <begin position="130"/>
        <end position="143"/>
    </location>
</feature>
<name>Q7S3K5_NEUCR</name>
<keyword evidence="3" id="KW-1185">Reference proteome</keyword>
<dbReference type="PaxDb" id="5141-EFNCRP00000004630"/>
<dbReference type="KEGG" id="ncr:NCU08238"/>
<protein>
    <submittedName>
        <fullName evidence="2">Uncharacterized protein</fullName>
    </submittedName>
</protein>
<dbReference type="AlphaFoldDB" id="Q7S3K5"/>
<dbReference type="EMBL" id="CM002238">
    <property type="protein sequence ID" value="EAA30092.1"/>
    <property type="molecule type" value="Genomic_DNA"/>
</dbReference>
<dbReference type="Proteomes" id="UP000001805">
    <property type="component" value="Chromosome 3, Linkage Group III"/>
</dbReference>
<sequence length="500" mass="56678">MYPASAPGATPSYRDNGVPNHNKKRNRSEFEAGGLYQAELFLNRQTYSYRVPKYRDVNGAYPHTFQTPVSPGYRPPQRSVQGGLLPQQNSNISTNPSPMAYRPPQPFSRAQQNNHDILANQLPFAYETPDQFSRPQQNGNISPHQPPFAYTPPQPLRGIQQNNHNILPGHSPYAYAPSQPLGHSGLLQQHHNGIRGHIPEVQNHQRGLNRPQLNISLNSQVGAIRDRRPYVVDNCPRALDNGDIPNWNILENLEQSPEDQRFIDYINGDHAFQDLEFPYLPDGGVPRQRLWNNDDIPIHHSHFIGLRDINRGLDLNPPHEAGSREAESDDDLSEDDQLDEVLSEDDQSDEDLSEDDQLDEDLSEDDLSQDDLSQDINDNEILEDDELSGNQQQLVPAVMQNLNLKICDEHECGEPTFYLTQRARKCRFHLENPPPQTRWEDLDHAPTADPDACSGCNGLRPRRAPGRTCWECLCKNRRQRYGVCDGCPASWCPNRVVEGA</sequence>
<feature type="region of interest" description="Disordered" evidence="1">
    <location>
        <begin position="129"/>
        <end position="189"/>
    </location>
</feature>
<evidence type="ECO:0000256" key="1">
    <source>
        <dbReference type="SAM" id="MobiDB-lite"/>
    </source>
</evidence>
<gene>
    <name evidence="2" type="ORF">NCU08238</name>
</gene>
<dbReference type="InParanoid" id="Q7S3K5"/>
<dbReference type="OrthoDB" id="10608925at2759"/>
<feature type="region of interest" description="Disordered" evidence="1">
    <location>
        <begin position="314"/>
        <end position="372"/>
    </location>
</feature>
<feature type="region of interest" description="Disordered" evidence="1">
    <location>
        <begin position="1"/>
        <end position="30"/>
    </location>
</feature>
<evidence type="ECO:0000313" key="3">
    <source>
        <dbReference type="Proteomes" id="UP000001805"/>
    </source>
</evidence>
<feature type="compositionally biased region" description="Pro residues" evidence="1">
    <location>
        <begin position="144"/>
        <end position="155"/>
    </location>
</feature>